<proteinExistence type="predicted"/>
<comment type="caution">
    <text evidence="1">The sequence shown here is derived from an EMBL/GenBank/DDBJ whole genome shotgun (WGS) entry which is preliminary data.</text>
</comment>
<evidence type="ECO:0000313" key="2">
    <source>
        <dbReference type="Proteomes" id="UP000789860"/>
    </source>
</evidence>
<sequence length="314" mass="35832">DAAMVENYEEVLKEHVKKPGHFIWYECTPFEFGSEEFPAYVPTWAFGRKFEFGKSINRVPEQNLGLMIGLFGSAPSAPLIFEINQFELALGSGWVKNQFTDVYAEAIKKIGDNRKEVFEGHHPVPTPKNNNFIYHIDPPPYKLGLTSIPHLSLMDAGVSNDSPVYPVTRPARNIEIVIGFDCSSVIVGRELFETEQKVFCETRGFVRKERDLTNKYCEIHDFTPNGATNGFCPPADHPFTLCYFPYLPNDKVDPKFIPSTEKFMAFNNFTYTTEQVEKTAQLAKQNWKDGEQKVKEVVIEVWKKKKAARLSGKK</sequence>
<reference evidence="1" key="1">
    <citation type="submission" date="2021-06" db="EMBL/GenBank/DDBJ databases">
        <authorList>
            <person name="Kallberg Y."/>
            <person name="Tangrot J."/>
            <person name="Rosling A."/>
        </authorList>
    </citation>
    <scope>NUCLEOTIDE SEQUENCE</scope>
    <source>
        <strain evidence="1">AU212A</strain>
    </source>
</reference>
<dbReference type="Proteomes" id="UP000789860">
    <property type="component" value="Unassembled WGS sequence"/>
</dbReference>
<organism evidence="1 2">
    <name type="scientific">Scutellospora calospora</name>
    <dbReference type="NCBI Taxonomy" id="85575"/>
    <lineage>
        <taxon>Eukaryota</taxon>
        <taxon>Fungi</taxon>
        <taxon>Fungi incertae sedis</taxon>
        <taxon>Mucoromycota</taxon>
        <taxon>Glomeromycotina</taxon>
        <taxon>Glomeromycetes</taxon>
        <taxon>Diversisporales</taxon>
        <taxon>Gigasporaceae</taxon>
        <taxon>Scutellospora</taxon>
    </lineage>
</organism>
<feature type="non-terminal residue" evidence="1">
    <location>
        <position position="1"/>
    </location>
</feature>
<accession>A0ACA9LV49</accession>
<name>A0ACA9LV49_9GLOM</name>
<protein>
    <submittedName>
        <fullName evidence="1">8090_t:CDS:1</fullName>
    </submittedName>
</protein>
<dbReference type="EMBL" id="CAJVPM010008167">
    <property type="protein sequence ID" value="CAG8552729.1"/>
    <property type="molecule type" value="Genomic_DNA"/>
</dbReference>
<gene>
    <name evidence="1" type="ORF">SCALOS_LOCUS5239</name>
</gene>
<keyword evidence="2" id="KW-1185">Reference proteome</keyword>
<evidence type="ECO:0000313" key="1">
    <source>
        <dbReference type="EMBL" id="CAG8552729.1"/>
    </source>
</evidence>